<comment type="caution">
    <text evidence="1">The sequence shown here is derived from an EMBL/GenBank/DDBJ whole genome shotgun (WGS) entry which is preliminary data.</text>
</comment>
<dbReference type="Proteomes" id="UP000516437">
    <property type="component" value="Chromosome 7"/>
</dbReference>
<accession>A0A6A1V458</accession>
<protein>
    <submittedName>
        <fullName evidence="1">Uncharacterized protein</fullName>
    </submittedName>
</protein>
<proteinExistence type="predicted"/>
<dbReference type="AlphaFoldDB" id="A0A6A1V458"/>
<sequence>MELEGIRKTGRHPWVNVKSNPEEVERLLGETSDTYIHGESSLRSTAGFDSINDLITLTVEGWDRDECLHNDICMPLTYFSHAIIELKVKLGEKNREPAARRKLKNYTKNGCFISVFVVMLVYDREYHCFQFRIKDHCSKKLICFMRFPLKGF</sequence>
<keyword evidence="2" id="KW-1185">Reference proteome</keyword>
<organism evidence="1 2">
    <name type="scientific">Morella rubra</name>
    <name type="common">Chinese bayberry</name>
    <dbReference type="NCBI Taxonomy" id="262757"/>
    <lineage>
        <taxon>Eukaryota</taxon>
        <taxon>Viridiplantae</taxon>
        <taxon>Streptophyta</taxon>
        <taxon>Embryophyta</taxon>
        <taxon>Tracheophyta</taxon>
        <taxon>Spermatophyta</taxon>
        <taxon>Magnoliopsida</taxon>
        <taxon>eudicotyledons</taxon>
        <taxon>Gunneridae</taxon>
        <taxon>Pentapetalae</taxon>
        <taxon>rosids</taxon>
        <taxon>fabids</taxon>
        <taxon>Fagales</taxon>
        <taxon>Myricaceae</taxon>
        <taxon>Morella</taxon>
    </lineage>
</organism>
<name>A0A6A1V458_9ROSI</name>
<dbReference type="EMBL" id="RXIC02000025">
    <property type="protein sequence ID" value="KAB1207006.1"/>
    <property type="molecule type" value="Genomic_DNA"/>
</dbReference>
<evidence type="ECO:0000313" key="2">
    <source>
        <dbReference type="Proteomes" id="UP000516437"/>
    </source>
</evidence>
<evidence type="ECO:0000313" key="1">
    <source>
        <dbReference type="EMBL" id="KAB1207006.1"/>
    </source>
</evidence>
<reference evidence="1 2" key="1">
    <citation type="journal article" date="2019" name="Plant Biotechnol. J.">
        <title>The red bayberry genome and genetic basis of sex determination.</title>
        <authorList>
            <person name="Jia H.M."/>
            <person name="Jia H.J."/>
            <person name="Cai Q.L."/>
            <person name="Wang Y."/>
            <person name="Zhao H.B."/>
            <person name="Yang W.F."/>
            <person name="Wang G.Y."/>
            <person name="Li Y.H."/>
            <person name="Zhan D.L."/>
            <person name="Shen Y.T."/>
            <person name="Niu Q.F."/>
            <person name="Chang L."/>
            <person name="Qiu J."/>
            <person name="Zhao L."/>
            <person name="Xie H.B."/>
            <person name="Fu W.Y."/>
            <person name="Jin J."/>
            <person name="Li X.W."/>
            <person name="Jiao Y."/>
            <person name="Zhou C.C."/>
            <person name="Tu T."/>
            <person name="Chai C.Y."/>
            <person name="Gao J.L."/>
            <person name="Fan L.J."/>
            <person name="van de Weg E."/>
            <person name="Wang J.Y."/>
            <person name="Gao Z.S."/>
        </authorList>
    </citation>
    <scope>NUCLEOTIDE SEQUENCE [LARGE SCALE GENOMIC DNA]</scope>
    <source>
        <tissue evidence="1">Leaves</tissue>
    </source>
</reference>
<gene>
    <name evidence="1" type="ORF">CJ030_MR7G008078</name>
</gene>